<evidence type="ECO:0000256" key="1">
    <source>
        <dbReference type="SAM" id="Phobius"/>
    </source>
</evidence>
<reference evidence="3" key="1">
    <citation type="journal article" date="2019" name="Int. J. Syst. Evol. Microbiol.">
        <title>The Global Catalogue of Microorganisms (GCM) 10K type strain sequencing project: providing services to taxonomists for standard genome sequencing and annotation.</title>
        <authorList>
            <consortium name="The Broad Institute Genomics Platform"/>
            <consortium name="The Broad Institute Genome Sequencing Center for Infectious Disease"/>
            <person name="Wu L."/>
            <person name="Ma J."/>
        </authorList>
    </citation>
    <scope>NUCLEOTIDE SEQUENCE [LARGE SCALE GENOMIC DNA]</scope>
    <source>
        <strain evidence="3">NBRC 103166</strain>
    </source>
</reference>
<keyword evidence="3" id="KW-1185">Reference proteome</keyword>
<dbReference type="Proteomes" id="UP001157353">
    <property type="component" value="Unassembled WGS sequence"/>
</dbReference>
<evidence type="ECO:0000313" key="3">
    <source>
        <dbReference type="Proteomes" id="UP001157353"/>
    </source>
</evidence>
<dbReference type="EMBL" id="BSPQ01000018">
    <property type="protein sequence ID" value="GLS92127.1"/>
    <property type="molecule type" value="Genomic_DNA"/>
</dbReference>
<feature type="transmembrane region" description="Helical" evidence="1">
    <location>
        <begin position="145"/>
        <end position="162"/>
    </location>
</feature>
<keyword evidence="1" id="KW-1133">Transmembrane helix</keyword>
<evidence type="ECO:0008006" key="4">
    <source>
        <dbReference type="Google" id="ProtNLM"/>
    </source>
</evidence>
<sequence>MSNETSKFELLKRLRAAGLAFPAFVAIFLGYSHWIPLPEFESLEKFTGNVLHIEHINNQKKNCYSLSVMRSSKSDRYTTCLGKNEITSGLTKKLLVGDQVTIWMHKNFDFSINFYQIEKNGLKVVSYKDIVNLRKGNVNFETQDFIFFALCILTSLISHLILKYKKAFKGS</sequence>
<proteinExistence type="predicted"/>
<evidence type="ECO:0000313" key="2">
    <source>
        <dbReference type="EMBL" id="GLS92127.1"/>
    </source>
</evidence>
<gene>
    <name evidence="2" type="ORF">GCM10007916_31970</name>
</gene>
<accession>A0ABQ6E436</accession>
<keyword evidence="1" id="KW-0472">Membrane</keyword>
<comment type="caution">
    <text evidence="2">The sequence shown here is derived from an EMBL/GenBank/DDBJ whole genome shotgun (WGS) entry which is preliminary data.</text>
</comment>
<keyword evidence="1" id="KW-0812">Transmembrane</keyword>
<organism evidence="2 3">
    <name type="scientific">Psychromonas marina</name>
    <dbReference type="NCBI Taxonomy" id="88364"/>
    <lineage>
        <taxon>Bacteria</taxon>
        <taxon>Pseudomonadati</taxon>
        <taxon>Pseudomonadota</taxon>
        <taxon>Gammaproteobacteria</taxon>
        <taxon>Alteromonadales</taxon>
        <taxon>Psychromonadaceae</taxon>
        <taxon>Psychromonas</taxon>
    </lineage>
</organism>
<feature type="transmembrane region" description="Helical" evidence="1">
    <location>
        <begin position="16"/>
        <end position="35"/>
    </location>
</feature>
<name>A0ABQ6E436_9GAMM</name>
<dbReference type="RefSeq" id="WP_284205223.1">
    <property type="nucleotide sequence ID" value="NZ_BSPQ01000018.1"/>
</dbReference>
<protein>
    <recommendedName>
        <fullName evidence="4">DUF3592 domain-containing protein</fullName>
    </recommendedName>
</protein>